<accession>A0A6I4NS40</accession>
<protein>
    <submittedName>
        <fullName evidence="2">Uncharacterized protein</fullName>
    </submittedName>
</protein>
<dbReference type="Proteomes" id="UP000471501">
    <property type="component" value="Unassembled WGS sequence"/>
</dbReference>
<comment type="caution">
    <text evidence="2">The sequence shown here is derived from an EMBL/GenBank/DDBJ whole genome shotgun (WGS) entry which is preliminary data.</text>
</comment>
<dbReference type="AlphaFoldDB" id="A0A6I4NS40"/>
<feature type="transmembrane region" description="Helical" evidence="1">
    <location>
        <begin position="205"/>
        <end position="223"/>
    </location>
</feature>
<keyword evidence="3" id="KW-1185">Reference proteome</keyword>
<evidence type="ECO:0000313" key="3">
    <source>
        <dbReference type="Proteomes" id="UP000471501"/>
    </source>
</evidence>
<name>A0A6I4NS40_9FLAO</name>
<proteinExistence type="predicted"/>
<keyword evidence="1" id="KW-0812">Transmembrane</keyword>
<evidence type="ECO:0000256" key="1">
    <source>
        <dbReference type="SAM" id="Phobius"/>
    </source>
</evidence>
<feature type="transmembrane region" description="Helical" evidence="1">
    <location>
        <begin position="183"/>
        <end position="199"/>
    </location>
</feature>
<organism evidence="2 3">
    <name type="scientific">Flavobacterium hydrocarbonoxydans</name>
    <dbReference type="NCBI Taxonomy" id="2683249"/>
    <lineage>
        <taxon>Bacteria</taxon>
        <taxon>Pseudomonadati</taxon>
        <taxon>Bacteroidota</taxon>
        <taxon>Flavobacteriia</taxon>
        <taxon>Flavobacteriales</taxon>
        <taxon>Flavobacteriaceae</taxon>
        <taxon>Flavobacterium</taxon>
    </lineage>
</organism>
<evidence type="ECO:0000313" key="2">
    <source>
        <dbReference type="EMBL" id="MWB93934.1"/>
    </source>
</evidence>
<keyword evidence="1" id="KW-0472">Membrane</keyword>
<dbReference type="EMBL" id="WSTB01000003">
    <property type="protein sequence ID" value="MWB93934.1"/>
    <property type="molecule type" value="Genomic_DNA"/>
</dbReference>
<sequence>MDIETFRKRFVSHSDEELILMLTKNATKYNPDALVVAKEILIDRKVDIETIFQEEEVSEPKFDLDEEEIERRYIQSLSPIDQIGYLSEKRAELEENIEEIVATNNKDLSDEELIQNFDKILDAIMKAGDFGDITDIHSRENFFYTSNSIEKRNLKLSFIIMIKVDFVNMIATRDLRKRASKQIFYGLLLLTLGLIFTIGTGGNMIMYGAILSGFGLFVTGIRGKILVKRHLKELSEAYS</sequence>
<keyword evidence="1" id="KW-1133">Transmembrane helix</keyword>
<dbReference type="RefSeq" id="WP_160373862.1">
    <property type="nucleotide sequence ID" value="NZ_WSTB01000003.1"/>
</dbReference>
<reference evidence="2 3" key="1">
    <citation type="submission" date="2019-12" db="EMBL/GenBank/DDBJ databases">
        <authorList>
            <person name="Kim Y.S."/>
        </authorList>
    </citation>
    <scope>NUCLEOTIDE SEQUENCE [LARGE SCALE GENOMIC DNA]</scope>
    <source>
        <strain evidence="2 3">GA093</strain>
    </source>
</reference>
<gene>
    <name evidence="2" type="ORF">GON26_06140</name>
</gene>